<dbReference type="InterPro" id="IPR002938">
    <property type="entry name" value="FAD-bd"/>
</dbReference>
<organism evidence="7 8">
    <name type="scientific">Acrodontium crateriforme</name>
    <dbReference type="NCBI Taxonomy" id="150365"/>
    <lineage>
        <taxon>Eukaryota</taxon>
        <taxon>Fungi</taxon>
        <taxon>Dikarya</taxon>
        <taxon>Ascomycota</taxon>
        <taxon>Pezizomycotina</taxon>
        <taxon>Dothideomycetes</taxon>
        <taxon>Dothideomycetidae</taxon>
        <taxon>Mycosphaerellales</taxon>
        <taxon>Teratosphaeriaceae</taxon>
        <taxon>Acrodontium</taxon>
    </lineage>
</organism>
<proteinExistence type="inferred from homology"/>
<dbReference type="PRINTS" id="PR00420">
    <property type="entry name" value="RNGMNOXGNASE"/>
</dbReference>
<evidence type="ECO:0000256" key="3">
    <source>
        <dbReference type="ARBA" id="ARBA00022827"/>
    </source>
</evidence>
<dbReference type="EMBL" id="CP138593">
    <property type="protein sequence ID" value="WPH05091.1"/>
    <property type="molecule type" value="Genomic_DNA"/>
</dbReference>
<dbReference type="InterPro" id="IPR012941">
    <property type="entry name" value="Phe_hydrox_C_dim_dom"/>
</dbReference>
<dbReference type="InterPro" id="IPR036188">
    <property type="entry name" value="FAD/NAD-bd_sf"/>
</dbReference>
<keyword evidence="4" id="KW-0560">Oxidoreductase</keyword>
<dbReference type="Gene3D" id="3.30.9.10">
    <property type="entry name" value="D-Amino Acid Oxidase, subunit A, domain 2"/>
    <property type="match status" value="1"/>
</dbReference>
<dbReference type="Proteomes" id="UP001303373">
    <property type="component" value="Chromosome 14"/>
</dbReference>
<dbReference type="AlphaFoldDB" id="A0AAQ3R870"/>
<dbReference type="GO" id="GO:0016709">
    <property type="term" value="F:oxidoreductase activity, acting on paired donors, with incorporation or reduction of molecular oxygen, NAD(P)H as one donor, and incorporation of one atom of oxygen"/>
    <property type="evidence" value="ECO:0007669"/>
    <property type="project" value="UniProtKB-ARBA"/>
</dbReference>
<dbReference type="GO" id="GO:0071949">
    <property type="term" value="F:FAD binding"/>
    <property type="evidence" value="ECO:0007669"/>
    <property type="project" value="InterPro"/>
</dbReference>
<sequence length="702" mass="78379">MATPVFTNGQPQPATSDCDVLIVGAGPAGLMLANWLSRFSQDVKTRILDKRGTKIFNGQADGLQCRTLEIFDSFDFGHRAWRESNHMLEICLWNPDKDGVIRRSDRIPDTIPGISRFQQVVLHQGRIERFFLDSIAKNSDIKVERATLPISFSFDESVSKNTEAYPITVTIQHLTEEEATPKQSATSQNGAGISDGLFRSNMTPDDTQELINLAQKSKHAGQTETIRAKFMVGCDGAHSWVRNQVGFTLKGESTDYIWGVLDIVPITDFPDIRMRCAIHSASQGSVMVIPRENKLVRLYIQLTTVQNAAGGAKFDRSTITPEVILASAQRIMAPYKLSYKYCDWWTAYQIGQRVGDSFSLHERVFLAGDAVHTHSPKAGQGMNVSMQDTYNLGWKLAHAVRGTHDLSVLKTYQSERRKIAQDLIDFDHKFSRLFSGRPAKDVLDEEGISMDEFKDAFVKGNMFASGIAVDYGSSMIVAKSGSSVEQGDGTDVSIQSGTTAAISKPELTKNISLGKRMPSVKVLNQADARPWHFQELLPSNGCWRLVLFAGDLTDKASLERLNRLGAHLGSKDSFINRYTPPGRPVDSLIEVLTVHSGKRAEFELLSLAEPFHPYTEQDGYDYWKVFVDDVSYHEGENKAYDFYGIDKERGCGVIIRPDQYVSWIGHVDDYENMDKFFSAFMKTPKATIRATNGLTNDTSTLR</sequence>
<comment type="similarity">
    <text evidence="1">Belongs to the PheA/TfdB FAD monooxygenase family.</text>
</comment>
<keyword evidence="2" id="KW-0285">Flavoprotein</keyword>
<evidence type="ECO:0000256" key="2">
    <source>
        <dbReference type="ARBA" id="ARBA00022630"/>
    </source>
</evidence>
<accession>A0AAQ3R870</accession>
<evidence type="ECO:0008006" key="9">
    <source>
        <dbReference type="Google" id="ProtNLM"/>
    </source>
</evidence>
<feature type="domain" description="Phenol hydroxylase-like C-terminal dimerisation" evidence="6">
    <location>
        <begin position="469"/>
        <end position="684"/>
    </location>
</feature>
<dbReference type="SUPFAM" id="SSF54373">
    <property type="entry name" value="FAD-linked reductases, C-terminal domain"/>
    <property type="match status" value="1"/>
</dbReference>
<evidence type="ECO:0000259" key="5">
    <source>
        <dbReference type="Pfam" id="PF01494"/>
    </source>
</evidence>
<protein>
    <recommendedName>
        <fullName evidence="9">Phenol 2-monooxygenase</fullName>
    </recommendedName>
</protein>
<dbReference type="PANTHER" id="PTHR43004">
    <property type="entry name" value="TRK SYSTEM POTASSIUM UPTAKE PROTEIN"/>
    <property type="match status" value="1"/>
</dbReference>
<keyword evidence="3" id="KW-0274">FAD</keyword>
<dbReference type="Gene3D" id="3.40.30.20">
    <property type="match status" value="1"/>
</dbReference>
<dbReference type="SUPFAM" id="SSF51905">
    <property type="entry name" value="FAD/NAD(P)-binding domain"/>
    <property type="match status" value="1"/>
</dbReference>
<dbReference type="Pfam" id="PF01494">
    <property type="entry name" value="FAD_binding_3"/>
    <property type="match status" value="1"/>
</dbReference>
<dbReference type="PANTHER" id="PTHR43004:SF20">
    <property type="entry name" value="2-MONOOXYGENASE, PUTATIVE (AFU_ORTHOLOGUE AFUA_1G13660)-RELATED"/>
    <property type="match status" value="1"/>
</dbReference>
<dbReference type="InterPro" id="IPR050641">
    <property type="entry name" value="RIFMO-like"/>
</dbReference>
<evidence type="ECO:0000313" key="8">
    <source>
        <dbReference type="Proteomes" id="UP001303373"/>
    </source>
</evidence>
<evidence type="ECO:0000259" key="6">
    <source>
        <dbReference type="Pfam" id="PF07976"/>
    </source>
</evidence>
<dbReference type="InterPro" id="IPR038220">
    <property type="entry name" value="PHOX_C_sf"/>
</dbReference>
<reference evidence="7 8" key="1">
    <citation type="submission" date="2023-11" db="EMBL/GenBank/DDBJ databases">
        <title>An acidophilic fungus is an integral part of prey digestion in a carnivorous sundew plant.</title>
        <authorList>
            <person name="Tsai I.J."/>
        </authorList>
    </citation>
    <scope>NUCLEOTIDE SEQUENCE [LARGE SCALE GENOMIC DNA]</scope>
    <source>
        <strain evidence="7">169a</strain>
    </source>
</reference>
<evidence type="ECO:0000313" key="7">
    <source>
        <dbReference type="EMBL" id="WPH05091.1"/>
    </source>
</evidence>
<dbReference type="InterPro" id="IPR036249">
    <property type="entry name" value="Thioredoxin-like_sf"/>
</dbReference>
<dbReference type="Pfam" id="PF07976">
    <property type="entry name" value="Phe_hydrox_dim"/>
    <property type="match status" value="1"/>
</dbReference>
<gene>
    <name evidence="7" type="ORF">R9X50_00799000</name>
</gene>
<keyword evidence="8" id="KW-1185">Reference proteome</keyword>
<dbReference type="Gene3D" id="3.50.50.60">
    <property type="entry name" value="FAD/NAD(P)-binding domain"/>
    <property type="match status" value="1"/>
</dbReference>
<evidence type="ECO:0000256" key="1">
    <source>
        <dbReference type="ARBA" id="ARBA00007801"/>
    </source>
</evidence>
<feature type="domain" description="FAD-binding" evidence="5">
    <location>
        <begin position="17"/>
        <end position="426"/>
    </location>
</feature>
<dbReference type="SUPFAM" id="SSF52833">
    <property type="entry name" value="Thioredoxin-like"/>
    <property type="match status" value="1"/>
</dbReference>
<evidence type="ECO:0000256" key="4">
    <source>
        <dbReference type="ARBA" id="ARBA00023002"/>
    </source>
</evidence>
<dbReference type="CDD" id="cd02979">
    <property type="entry name" value="PHOX_C"/>
    <property type="match status" value="1"/>
</dbReference>
<name>A0AAQ3R870_9PEZI</name>